<dbReference type="NCBIfam" id="TIGR00797">
    <property type="entry name" value="matE"/>
    <property type="match status" value="1"/>
</dbReference>
<reference evidence="11 12" key="1">
    <citation type="submission" date="2018-03" db="EMBL/GenBank/DDBJ databases">
        <authorList>
            <person name="Gully D."/>
        </authorList>
    </citation>
    <scope>NUCLEOTIDE SEQUENCE [LARGE SCALE GENOMIC DNA]</scope>
    <source>
        <strain evidence="11">ORS3257</strain>
    </source>
</reference>
<feature type="transmembrane region" description="Helical" evidence="10">
    <location>
        <begin position="170"/>
        <end position="188"/>
    </location>
</feature>
<keyword evidence="4" id="KW-1003">Cell membrane</keyword>
<feature type="transmembrane region" description="Helical" evidence="10">
    <location>
        <begin position="458"/>
        <end position="480"/>
    </location>
</feature>
<dbReference type="GO" id="GO:0005886">
    <property type="term" value="C:plasma membrane"/>
    <property type="evidence" value="ECO:0007669"/>
    <property type="project" value="UniProtKB-SubCell"/>
</dbReference>
<dbReference type="KEGG" id="bvz:BRAD3257_7250"/>
<feature type="transmembrane region" description="Helical" evidence="10">
    <location>
        <begin position="399"/>
        <end position="420"/>
    </location>
</feature>
<dbReference type="GO" id="GO:0015297">
    <property type="term" value="F:antiporter activity"/>
    <property type="evidence" value="ECO:0007669"/>
    <property type="project" value="UniProtKB-KW"/>
</dbReference>
<dbReference type="EMBL" id="LS398110">
    <property type="protein sequence ID" value="SPP98022.1"/>
    <property type="molecule type" value="Genomic_DNA"/>
</dbReference>
<evidence type="ECO:0000256" key="3">
    <source>
        <dbReference type="ARBA" id="ARBA00022449"/>
    </source>
</evidence>
<comment type="subcellular location">
    <subcellularLocation>
        <location evidence="1">Cell inner membrane</location>
        <topology evidence="1">Multi-pass membrane protein</topology>
    </subcellularLocation>
</comment>
<evidence type="ECO:0000256" key="8">
    <source>
        <dbReference type="ARBA" id="ARBA00023136"/>
    </source>
</evidence>
<feature type="transmembrane region" description="Helical" evidence="10">
    <location>
        <begin position="132"/>
        <end position="150"/>
    </location>
</feature>
<evidence type="ECO:0000256" key="9">
    <source>
        <dbReference type="ARBA" id="ARBA00031636"/>
    </source>
</evidence>
<evidence type="ECO:0000256" key="7">
    <source>
        <dbReference type="ARBA" id="ARBA00023065"/>
    </source>
</evidence>
<evidence type="ECO:0000256" key="5">
    <source>
        <dbReference type="ARBA" id="ARBA00022692"/>
    </source>
</evidence>
<dbReference type="Proteomes" id="UP000246085">
    <property type="component" value="Chromosome BRAD3257"/>
</dbReference>
<organism evidence="11 12">
    <name type="scientific">Bradyrhizobium vignae</name>
    <dbReference type="NCBI Taxonomy" id="1549949"/>
    <lineage>
        <taxon>Bacteria</taxon>
        <taxon>Pseudomonadati</taxon>
        <taxon>Pseudomonadota</taxon>
        <taxon>Alphaproteobacteria</taxon>
        <taxon>Hyphomicrobiales</taxon>
        <taxon>Nitrobacteraceae</taxon>
        <taxon>Bradyrhizobium</taxon>
    </lineage>
</organism>
<dbReference type="PIRSF" id="PIRSF006603">
    <property type="entry name" value="DinF"/>
    <property type="match status" value="1"/>
</dbReference>
<dbReference type="InterPro" id="IPR048279">
    <property type="entry name" value="MdtK-like"/>
</dbReference>
<dbReference type="PANTHER" id="PTHR43298">
    <property type="entry name" value="MULTIDRUG RESISTANCE PROTEIN NORM-RELATED"/>
    <property type="match status" value="1"/>
</dbReference>
<sequence>MSWGKTPSLVWLHKQGNSTSMYKLIKTKLVSAFRRHLTRGAAADQFIKELAETAKLALPMVLTQVGQIAMMTTDIAFIGRISAEALAAAALASRFYFISITLGAGLMSAIAPLAAQAFGADHPGMVRRALRMGLWIALILSVPIMASALQGERILLALGQDPGVARLAQLYLSGLAWGAAPALWFLAIRGFMGSVNRPQPVFWITMAAIPLNALLVYTLTYGNFGLPRLGIFGAGLSTALVNCGTFLASAYFATKRQPFRDYHVFAHLWRFDWPVLRQLIAIGAPISIASSIETGLFWAASLLAGVISTNALAAHQIAVQVAAILYMIYFGVGMAAAVRVGHAVGRNDRATINRANLAAMLLGIAIAATLTLAVIAARFEIAALFLIGSADDANATISLTARLLLVGATLFVADAAQCVATGGLRGLKDTRMPLLFAAIAWWLIGLPLSYLLGLKIGLGAVGIWIGLSSGTTVYAALLVLRFQYLTTRAYCHG</sequence>
<evidence type="ECO:0000256" key="2">
    <source>
        <dbReference type="ARBA" id="ARBA00022448"/>
    </source>
</evidence>
<evidence type="ECO:0000313" key="11">
    <source>
        <dbReference type="EMBL" id="SPP98022.1"/>
    </source>
</evidence>
<dbReference type="GO" id="GO:0042910">
    <property type="term" value="F:xenobiotic transmembrane transporter activity"/>
    <property type="evidence" value="ECO:0007669"/>
    <property type="project" value="InterPro"/>
</dbReference>
<keyword evidence="5 10" id="KW-0812">Transmembrane</keyword>
<dbReference type="AlphaFoldDB" id="A0A2U3Q9D9"/>
<dbReference type="GO" id="GO:0006811">
    <property type="term" value="P:monoatomic ion transport"/>
    <property type="evidence" value="ECO:0007669"/>
    <property type="project" value="UniProtKB-KW"/>
</dbReference>
<proteinExistence type="predicted"/>
<dbReference type="InterPro" id="IPR050222">
    <property type="entry name" value="MATE_MdtK"/>
</dbReference>
<feature type="transmembrane region" description="Helical" evidence="10">
    <location>
        <begin position="317"/>
        <end position="338"/>
    </location>
</feature>
<keyword evidence="6 10" id="KW-1133">Transmembrane helix</keyword>
<evidence type="ECO:0000313" key="12">
    <source>
        <dbReference type="Proteomes" id="UP000246085"/>
    </source>
</evidence>
<dbReference type="CDD" id="cd13131">
    <property type="entry name" value="MATE_NorM_like"/>
    <property type="match status" value="1"/>
</dbReference>
<feature type="transmembrane region" description="Helical" evidence="10">
    <location>
        <begin position="432"/>
        <end position="452"/>
    </location>
</feature>
<gene>
    <name evidence="11" type="primary">norM</name>
    <name evidence="11" type="ORF">BRAD3257_7250</name>
</gene>
<keyword evidence="8 10" id="KW-0472">Membrane</keyword>
<evidence type="ECO:0000256" key="1">
    <source>
        <dbReference type="ARBA" id="ARBA00004429"/>
    </source>
</evidence>
<keyword evidence="7" id="KW-0406">Ion transport</keyword>
<feature type="transmembrane region" description="Helical" evidence="10">
    <location>
        <begin position="95"/>
        <end position="120"/>
    </location>
</feature>
<dbReference type="PANTHER" id="PTHR43298:SF2">
    <property type="entry name" value="FMN_FAD EXPORTER YEEO-RELATED"/>
    <property type="match status" value="1"/>
</dbReference>
<evidence type="ECO:0000256" key="4">
    <source>
        <dbReference type="ARBA" id="ARBA00022475"/>
    </source>
</evidence>
<feature type="transmembrane region" description="Helical" evidence="10">
    <location>
        <begin position="275"/>
        <end position="297"/>
    </location>
</feature>
<accession>A0A2U3Q9D9</accession>
<evidence type="ECO:0000256" key="6">
    <source>
        <dbReference type="ARBA" id="ARBA00022989"/>
    </source>
</evidence>
<evidence type="ECO:0000256" key="10">
    <source>
        <dbReference type="SAM" id="Phobius"/>
    </source>
</evidence>
<feature type="transmembrane region" description="Helical" evidence="10">
    <location>
        <begin position="200"/>
        <end position="219"/>
    </location>
</feature>
<protein>
    <recommendedName>
        <fullName evidence="9">Multidrug-efflux transporter</fullName>
    </recommendedName>
</protein>
<dbReference type="Pfam" id="PF01554">
    <property type="entry name" value="MatE"/>
    <property type="match status" value="2"/>
</dbReference>
<feature type="transmembrane region" description="Helical" evidence="10">
    <location>
        <begin position="359"/>
        <end position="387"/>
    </location>
</feature>
<keyword evidence="2" id="KW-0813">Transport</keyword>
<dbReference type="InterPro" id="IPR002528">
    <property type="entry name" value="MATE_fam"/>
</dbReference>
<feature type="transmembrane region" description="Helical" evidence="10">
    <location>
        <begin position="231"/>
        <end position="254"/>
    </location>
</feature>
<name>A0A2U3Q9D9_9BRAD</name>
<keyword evidence="3" id="KW-0050">Antiport</keyword>